<protein>
    <submittedName>
        <fullName evidence="1">Uncharacterized protein</fullName>
    </submittedName>
</protein>
<accession>A0A381XNW2</accession>
<organism evidence="1">
    <name type="scientific">marine metagenome</name>
    <dbReference type="NCBI Taxonomy" id="408172"/>
    <lineage>
        <taxon>unclassified sequences</taxon>
        <taxon>metagenomes</taxon>
        <taxon>ecological metagenomes</taxon>
    </lineage>
</organism>
<gene>
    <name evidence="1" type="ORF">METZ01_LOCUS119308</name>
</gene>
<name>A0A381XNW2_9ZZZZ</name>
<dbReference type="AlphaFoldDB" id="A0A381XNW2"/>
<reference evidence="1" key="1">
    <citation type="submission" date="2018-05" db="EMBL/GenBank/DDBJ databases">
        <authorList>
            <person name="Lanie J.A."/>
            <person name="Ng W.-L."/>
            <person name="Kazmierczak K.M."/>
            <person name="Andrzejewski T.M."/>
            <person name="Davidsen T.M."/>
            <person name="Wayne K.J."/>
            <person name="Tettelin H."/>
            <person name="Glass J.I."/>
            <person name="Rusch D."/>
            <person name="Podicherti R."/>
            <person name="Tsui H.-C.T."/>
            <person name="Winkler M.E."/>
        </authorList>
    </citation>
    <scope>NUCLEOTIDE SEQUENCE</scope>
</reference>
<evidence type="ECO:0000313" key="1">
    <source>
        <dbReference type="EMBL" id="SVA66454.1"/>
    </source>
</evidence>
<proteinExistence type="predicted"/>
<sequence>MQHIGHEPHENTVNVDPIQGHTEEVHIRNKPSVCQGLEPLIQNF</sequence>
<dbReference type="EMBL" id="UINC01015855">
    <property type="protein sequence ID" value="SVA66454.1"/>
    <property type="molecule type" value="Genomic_DNA"/>
</dbReference>